<dbReference type="PANTHER" id="PTHR24257:SF10">
    <property type="entry name" value="ELASTASE-1"/>
    <property type="match status" value="1"/>
</dbReference>
<dbReference type="GO" id="GO:0005615">
    <property type="term" value="C:extracellular space"/>
    <property type="evidence" value="ECO:0007669"/>
    <property type="project" value="TreeGrafter"/>
</dbReference>
<dbReference type="GO" id="GO:0006508">
    <property type="term" value="P:proteolysis"/>
    <property type="evidence" value="ECO:0007669"/>
    <property type="project" value="UniProtKB-KW"/>
</dbReference>
<evidence type="ECO:0000256" key="1">
    <source>
        <dbReference type="ARBA" id="ARBA00023157"/>
    </source>
</evidence>
<protein>
    <recommendedName>
        <fullName evidence="3">Peptidase S1 domain-containing protein</fullName>
    </recommendedName>
</protein>
<keyword evidence="2" id="KW-0645">Protease</keyword>
<dbReference type="CDD" id="cd00190">
    <property type="entry name" value="Tryp_SPc"/>
    <property type="match status" value="1"/>
</dbReference>
<dbReference type="EMBL" id="BEZZ01000420">
    <property type="protein sequence ID" value="GCC32215.1"/>
    <property type="molecule type" value="Genomic_DNA"/>
</dbReference>
<gene>
    <name evidence="4" type="ORF">chiPu_0010676</name>
</gene>
<dbReference type="OrthoDB" id="6339452at2759"/>
<dbReference type="Pfam" id="PF00089">
    <property type="entry name" value="Trypsin"/>
    <property type="match status" value="1"/>
</dbReference>
<dbReference type="SUPFAM" id="SSF50494">
    <property type="entry name" value="Trypsin-like serine proteases"/>
    <property type="match status" value="1"/>
</dbReference>
<dbReference type="PRINTS" id="PR00722">
    <property type="entry name" value="CHYMOTRYPSIN"/>
</dbReference>
<dbReference type="GO" id="GO:0004252">
    <property type="term" value="F:serine-type endopeptidase activity"/>
    <property type="evidence" value="ECO:0007669"/>
    <property type="project" value="InterPro"/>
</dbReference>
<evidence type="ECO:0000313" key="4">
    <source>
        <dbReference type="EMBL" id="GCC32215.1"/>
    </source>
</evidence>
<dbReference type="SMART" id="SM00020">
    <property type="entry name" value="Tryp_SPc"/>
    <property type="match status" value="1"/>
</dbReference>
<dbReference type="Proteomes" id="UP000287033">
    <property type="component" value="Unassembled WGS sequence"/>
</dbReference>
<dbReference type="OMA" id="PGSWRIV"/>
<organism evidence="4 5">
    <name type="scientific">Chiloscyllium punctatum</name>
    <name type="common">Brownbanded bambooshark</name>
    <name type="synonym">Hemiscyllium punctatum</name>
    <dbReference type="NCBI Taxonomy" id="137246"/>
    <lineage>
        <taxon>Eukaryota</taxon>
        <taxon>Metazoa</taxon>
        <taxon>Chordata</taxon>
        <taxon>Craniata</taxon>
        <taxon>Vertebrata</taxon>
        <taxon>Chondrichthyes</taxon>
        <taxon>Elasmobranchii</taxon>
        <taxon>Galeomorphii</taxon>
        <taxon>Galeoidea</taxon>
        <taxon>Orectolobiformes</taxon>
        <taxon>Hemiscylliidae</taxon>
        <taxon>Chiloscyllium</taxon>
    </lineage>
</organism>
<dbReference type="FunFam" id="2.40.10.10:FF:000165">
    <property type="entry name" value="Trypsin-like serine protease"/>
    <property type="match status" value="1"/>
</dbReference>
<dbReference type="InterPro" id="IPR009003">
    <property type="entry name" value="Peptidase_S1_PA"/>
</dbReference>
<dbReference type="AlphaFoldDB" id="A0A401SP84"/>
<evidence type="ECO:0000259" key="3">
    <source>
        <dbReference type="PROSITE" id="PS50240"/>
    </source>
</evidence>
<proteinExistence type="predicted"/>
<sequence>MESHEDLCTPVIYINKRMKKGCLESHDGTLLKMLEQIATLVVLVLSLTQALHISNGPQSKITHLDWPKDCGVPQFTPNIAGRIVSGNEARPHSWPWQVSLQVRSRGSRSYKHVCGGTLIHKHWVLTAAHCFQKGKAEDAGNWRIVLGKHNLNWTERTEKIYRVKRIYKHEHYRYPLLNEIDDDIAMVRSAVDIPQTNYVRYACIPETARQLRPGHLCWTTGWGATRGQKENIILSEVLNQARLPIIDHHTCKMKKFWGDRVRNTMICAGYKDTEGPPAACQGDSGGPLLCQLDSHKWEVHGVVSFGPIGCTVENKPSVFTRTTAYLPWIEKTRIRDYFFD</sequence>
<dbReference type="PROSITE" id="PS00134">
    <property type="entry name" value="TRYPSIN_HIS"/>
    <property type="match status" value="1"/>
</dbReference>
<keyword evidence="1" id="KW-1015">Disulfide bond</keyword>
<dbReference type="InterPro" id="IPR001254">
    <property type="entry name" value="Trypsin_dom"/>
</dbReference>
<feature type="domain" description="Peptidase S1" evidence="3">
    <location>
        <begin position="83"/>
        <end position="334"/>
    </location>
</feature>
<dbReference type="PROSITE" id="PS00135">
    <property type="entry name" value="TRYPSIN_SER"/>
    <property type="match status" value="1"/>
</dbReference>
<reference evidence="4 5" key="1">
    <citation type="journal article" date="2018" name="Nat. Ecol. Evol.">
        <title>Shark genomes provide insights into elasmobranch evolution and the origin of vertebrates.</title>
        <authorList>
            <person name="Hara Y"/>
            <person name="Yamaguchi K"/>
            <person name="Onimaru K"/>
            <person name="Kadota M"/>
            <person name="Koyanagi M"/>
            <person name="Keeley SD"/>
            <person name="Tatsumi K"/>
            <person name="Tanaka K"/>
            <person name="Motone F"/>
            <person name="Kageyama Y"/>
            <person name="Nozu R"/>
            <person name="Adachi N"/>
            <person name="Nishimura O"/>
            <person name="Nakagawa R"/>
            <person name="Tanegashima C"/>
            <person name="Kiyatake I"/>
            <person name="Matsumoto R"/>
            <person name="Murakumo K"/>
            <person name="Nishida K"/>
            <person name="Terakita A"/>
            <person name="Kuratani S"/>
            <person name="Sato K"/>
            <person name="Hyodo S Kuraku.S."/>
        </authorList>
    </citation>
    <scope>NUCLEOTIDE SEQUENCE [LARGE SCALE GENOMIC DNA]</scope>
</reference>
<dbReference type="InterPro" id="IPR001314">
    <property type="entry name" value="Peptidase_S1A"/>
</dbReference>
<dbReference type="PROSITE" id="PS50240">
    <property type="entry name" value="TRYPSIN_DOM"/>
    <property type="match status" value="1"/>
</dbReference>
<accession>A0A401SP84</accession>
<evidence type="ECO:0000313" key="5">
    <source>
        <dbReference type="Proteomes" id="UP000287033"/>
    </source>
</evidence>
<dbReference type="InterPro" id="IPR018114">
    <property type="entry name" value="TRYPSIN_HIS"/>
</dbReference>
<evidence type="ECO:0000256" key="2">
    <source>
        <dbReference type="RuleBase" id="RU363034"/>
    </source>
</evidence>
<dbReference type="InterPro" id="IPR033116">
    <property type="entry name" value="TRYPSIN_SER"/>
</dbReference>
<keyword evidence="2" id="KW-0378">Hydrolase</keyword>
<dbReference type="PANTHER" id="PTHR24257">
    <property type="entry name" value="CHYMOTRYPSIN-LIKE ELASTASE FAMILY MEMBER"/>
    <property type="match status" value="1"/>
</dbReference>
<keyword evidence="2" id="KW-0720">Serine protease</keyword>
<name>A0A401SP84_CHIPU</name>
<comment type="caution">
    <text evidence="4">The sequence shown here is derived from an EMBL/GenBank/DDBJ whole genome shotgun (WGS) entry which is preliminary data.</text>
</comment>
<keyword evidence="5" id="KW-1185">Reference proteome</keyword>
<dbReference type="Gene3D" id="2.40.10.10">
    <property type="entry name" value="Trypsin-like serine proteases"/>
    <property type="match status" value="1"/>
</dbReference>
<dbReference type="InterPro" id="IPR043504">
    <property type="entry name" value="Peptidase_S1_PA_chymotrypsin"/>
</dbReference>
<dbReference type="InterPro" id="IPR050850">
    <property type="entry name" value="Peptidase_S1_Elastase_sf"/>
</dbReference>
<dbReference type="STRING" id="137246.A0A401SP84"/>